<evidence type="ECO:0000313" key="4">
    <source>
        <dbReference type="EMBL" id="CAF4738903.1"/>
    </source>
</evidence>
<name>A0A817W7Y1_9BILA</name>
<evidence type="ECO:0000313" key="3">
    <source>
        <dbReference type="EMBL" id="CAF4650664.1"/>
    </source>
</evidence>
<sequence length="104" mass="12011">MPLHTLKYAQEYAQEYVELMNLQSHFVDGALKNVLTQGATPDIIDESFKVVHGILKALKLLQKSQSIFNMGEPGFYEEADHRFLVMQRGTKYASQQENRFVLLY</sequence>
<dbReference type="Proteomes" id="UP000663838">
    <property type="component" value="Unassembled WGS sequence"/>
</dbReference>
<dbReference type="Proteomes" id="UP000663872">
    <property type="component" value="Unassembled WGS sequence"/>
</dbReference>
<organism evidence="2 5">
    <name type="scientific">Rotaria socialis</name>
    <dbReference type="NCBI Taxonomy" id="392032"/>
    <lineage>
        <taxon>Eukaryota</taxon>
        <taxon>Metazoa</taxon>
        <taxon>Spiralia</taxon>
        <taxon>Gnathifera</taxon>
        <taxon>Rotifera</taxon>
        <taxon>Eurotatoria</taxon>
        <taxon>Bdelloidea</taxon>
        <taxon>Philodinida</taxon>
        <taxon>Philodinidae</taxon>
        <taxon>Rotaria</taxon>
    </lineage>
</organism>
<dbReference type="EMBL" id="CAJNYV010000243">
    <property type="protein sequence ID" value="CAF3352379.1"/>
    <property type="molecule type" value="Genomic_DNA"/>
</dbReference>
<evidence type="ECO:0000313" key="5">
    <source>
        <dbReference type="Proteomes" id="UP000663865"/>
    </source>
</evidence>
<evidence type="ECO:0000313" key="2">
    <source>
        <dbReference type="EMBL" id="CAF3352379.1"/>
    </source>
</evidence>
<protein>
    <submittedName>
        <fullName evidence="2">Uncharacterized protein</fullName>
    </submittedName>
</protein>
<accession>A0A817W7Y1</accession>
<dbReference type="AlphaFoldDB" id="A0A817W7Y1"/>
<gene>
    <name evidence="1" type="ORF">GRG538_LOCUS3638</name>
    <name evidence="2" type="ORF">KIK155_LOCUS3721</name>
    <name evidence="4" type="ORF">QYT958_LOCUS20154</name>
    <name evidence="3" type="ORF">TOA249_LOCUS13967</name>
</gene>
<dbReference type="Proteomes" id="UP000663865">
    <property type="component" value="Unassembled WGS sequence"/>
</dbReference>
<dbReference type="Proteomes" id="UP000663848">
    <property type="component" value="Unassembled WGS sequence"/>
</dbReference>
<reference evidence="2" key="1">
    <citation type="submission" date="2021-02" db="EMBL/GenBank/DDBJ databases">
        <authorList>
            <person name="Nowell W R."/>
        </authorList>
    </citation>
    <scope>NUCLEOTIDE SEQUENCE</scope>
</reference>
<dbReference type="EMBL" id="CAJOBR010003461">
    <property type="protein sequence ID" value="CAF4738903.1"/>
    <property type="molecule type" value="Genomic_DNA"/>
</dbReference>
<evidence type="ECO:0000313" key="1">
    <source>
        <dbReference type="EMBL" id="CAF3331752.1"/>
    </source>
</evidence>
<comment type="caution">
    <text evidence="2">The sequence shown here is derived from an EMBL/GenBank/DDBJ whole genome shotgun (WGS) entry which is preliminary data.</text>
</comment>
<dbReference type="EMBL" id="CAJOBS010000848">
    <property type="protein sequence ID" value="CAF4650664.1"/>
    <property type="molecule type" value="Genomic_DNA"/>
</dbReference>
<dbReference type="EMBL" id="CAJNYT010000131">
    <property type="protein sequence ID" value="CAF3331752.1"/>
    <property type="molecule type" value="Genomic_DNA"/>
</dbReference>
<proteinExistence type="predicted"/>